<evidence type="ECO:0000256" key="3">
    <source>
        <dbReference type="SAM" id="MobiDB-lite"/>
    </source>
</evidence>
<protein>
    <recommendedName>
        <fullName evidence="1">diguanylate cyclase</fullName>
        <ecNumber evidence="1">2.7.7.65</ecNumber>
    </recommendedName>
</protein>
<dbReference type="Proteomes" id="UP000199058">
    <property type="component" value="Unassembled WGS sequence"/>
</dbReference>
<keyword evidence="7" id="KW-1185">Reference proteome</keyword>
<dbReference type="GO" id="GO:0052621">
    <property type="term" value="F:diguanylate cyclase activity"/>
    <property type="evidence" value="ECO:0007669"/>
    <property type="project" value="UniProtKB-EC"/>
</dbReference>
<keyword evidence="4" id="KW-0812">Transmembrane</keyword>
<feature type="transmembrane region" description="Helical" evidence="4">
    <location>
        <begin position="41"/>
        <end position="58"/>
    </location>
</feature>
<feature type="transmembrane region" description="Helical" evidence="4">
    <location>
        <begin position="195"/>
        <end position="211"/>
    </location>
</feature>
<name>A0A1I1JUF8_9GAMM</name>
<gene>
    <name evidence="6" type="ORF">SAMN05660443_2880</name>
</gene>
<feature type="transmembrane region" description="Helical" evidence="4">
    <location>
        <begin position="96"/>
        <end position="115"/>
    </location>
</feature>
<feature type="region of interest" description="Disordered" evidence="3">
    <location>
        <begin position="349"/>
        <end position="369"/>
    </location>
</feature>
<dbReference type="PANTHER" id="PTHR45138:SF9">
    <property type="entry name" value="DIGUANYLATE CYCLASE DGCM-RELATED"/>
    <property type="match status" value="1"/>
</dbReference>
<feature type="transmembrane region" description="Helical" evidence="4">
    <location>
        <begin position="167"/>
        <end position="188"/>
    </location>
</feature>
<dbReference type="PANTHER" id="PTHR45138">
    <property type="entry name" value="REGULATORY COMPONENTS OF SENSORY TRANSDUCTION SYSTEM"/>
    <property type="match status" value="1"/>
</dbReference>
<reference evidence="6 7" key="1">
    <citation type="submission" date="2016-10" db="EMBL/GenBank/DDBJ databases">
        <authorList>
            <person name="de Groot N.N."/>
        </authorList>
    </citation>
    <scope>NUCLEOTIDE SEQUENCE [LARGE SCALE GENOMIC DNA]</scope>
    <source>
        <strain evidence="6 7">DSM 18438</strain>
    </source>
</reference>
<feature type="compositionally biased region" description="Basic and acidic residues" evidence="3">
    <location>
        <begin position="349"/>
        <end position="362"/>
    </location>
</feature>
<dbReference type="Gene3D" id="3.30.70.270">
    <property type="match status" value="1"/>
</dbReference>
<dbReference type="RefSeq" id="WP_091965102.1">
    <property type="nucleotide sequence ID" value="NZ_FOLH01000008.1"/>
</dbReference>
<evidence type="ECO:0000313" key="6">
    <source>
        <dbReference type="EMBL" id="SFC50118.1"/>
    </source>
</evidence>
<feature type="transmembrane region" description="Helical" evidence="4">
    <location>
        <begin position="63"/>
        <end position="84"/>
    </location>
</feature>
<dbReference type="GO" id="GO:1902201">
    <property type="term" value="P:negative regulation of bacterial-type flagellum-dependent cell motility"/>
    <property type="evidence" value="ECO:0007669"/>
    <property type="project" value="TreeGrafter"/>
</dbReference>
<evidence type="ECO:0000256" key="4">
    <source>
        <dbReference type="SAM" id="Phobius"/>
    </source>
</evidence>
<evidence type="ECO:0000256" key="2">
    <source>
        <dbReference type="ARBA" id="ARBA00034247"/>
    </source>
</evidence>
<dbReference type="STRING" id="1122252.SAMN05660443_2880"/>
<keyword evidence="4" id="KW-1133">Transmembrane helix</keyword>
<dbReference type="SMART" id="SM00267">
    <property type="entry name" value="GGDEF"/>
    <property type="match status" value="1"/>
</dbReference>
<dbReference type="InterPro" id="IPR029787">
    <property type="entry name" value="Nucleotide_cyclase"/>
</dbReference>
<dbReference type="EMBL" id="FOLH01000008">
    <property type="protein sequence ID" value="SFC50118.1"/>
    <property type="molecule type" value="Genomic_DNA"/>
</dbReference>
<dbReference type="SUPFAM" id="SSF55073">
    <property type="entry name" value="Nucleotide cyclase"/>
    <property type="match status" value="1"/>
</dbReference>
<feature type="transmembrane region" description="Helical" evidence="4">
    <location>
        <begin position="217"/>
        <end position="235"/>
    </location>
</feature>
<dbReference type="InterPro" id="IPR000160">
    <property type="entry name" value="GGDEF_dom"/>
</dbReference>
<dbReference type="OrthoDB" id="9812260at2"/>
<dbReference type="Pfam" id="PF00990">
    <property type="entry name" value="GGDEF"/>
    <property type="match status" value="2"/>
</dbReference>
<feature type="transmembrane region" description="Helical" evidence="4">
    <location>
        <begin position="127"/>
        <end position="147"/>
    </location>
</feature>
<organism evidence="6 7">
    <name type="scientific">Marinospirillum celere</name>
    <dbReference type="NCBI Taxonomy" id="1122252"/>
    <lineage>
        <taxon>Bacteria</taxon>
        <taxon>Pseudomonadati</taxon>
        <taxon>Pseudomonadota</taxon>
        <taxon>Gammaproteobacteria</taxon>
        <taxon>Oceanospirillales</taxon>
        <taxon>Oceanospirillaceae</taxon>
        <taxon>Marinospirillum</taxon>
    </lineage>
</organism>
<dbReference type="PROSITE" id="PS50887">
    <property type="entry name" value="GGDEF"/>
    <property type="match status" value="1"/>
</dbReference>
<dbReference type="NCBIfam" id="TIGR00254">
    <property type="entry name" value="GGDEF"/>
    <property type="match status" value="1"/>
</dbReference>
<comment type="catalytic activity">
    <reaction evidence="2">
        <text>2 GTP = 3',3'-c-di-GMP + 2 diphosphate</text>
        <dbReference type="Rhea" id="RHEA:24898"/>
        <dbReference type="ChEBI" id="CHEBI:33019"/>
        <dbReference type="ChEBI" id="CHEBI:37565"/>
        <dbReference type="ChEBI" id="CHEBI:58805"/>
        <dbReference type="EC" id="2.7.7.65"/>
    </reaction>
</comment>
<dbReference type="AlphaFoldDB" id="A0A1I1JUF8"/>
<evidence type="ECO:0000256" key="1">
    <source>
        <dbReference type="ARBA" id="ARBA00012528"/>
    </source>
</evidence>
<dbReference type="GO" id="GO:0043709">
    <property type="term" value="P:cell adhesion involved in single-species biofilm formation"/>
    <property type="evidence" value="ECO:0007669"/>
    <property type="project" value="TreeGrafter"/>
</dbReference>
<feature type="transmembrane region" description="Helical" evidence="4">
    <location>
        <begin position="7"/>
        <end position="29"/>
    </location>
</feature>
<feature type="domain" description="GGDEF" evidence="5">
    <location>
        <begin position="265"/>
        <end position="416"/>
    </location>
</feature>
<dbReference type="EC" id="2.7.7.65" evidence="1"/>
<sequence>MRHRLTHLFSLFIAPLLLAAGVLLVITFNLLPSGLVRFTEITVWLFALIGLLLTLAYARTRNFFAILFVFLSYQVMMKGIQLPVTQGTETPVEPATVYNLLSFLLPSCILVNSLWPERFHLLQDKLLRLLVFGLFIIILLAIGHRYPAEVNGLFNPVHFPALYIEQLGLPQLSLFAFIGSLTVLFIQLLINPQPYYAAQWVALVAMVLALPHFHHEYAPALVTSLALIMLSMAVLQEAFQMAFRDDLTGLPGRRALNERLQRLGRNYAIAMSDVDKFKVFNDTYGHDLGDQVLKMVAAQLKRVGGGGKAYRYGGEEFTLVFPGKTAEEAKPHLEKLRIAIENYQVKIRDESKRPKSDKEGKQKRNQTSKDWVSVTISMGIAERGSDLGNPEEVIKAADQALYKAKKAGRNQIALAK</sequence>
<evidence type="ECO:0000259" key="5">
    <source>
        <dbReference type="PROSITE" id="PS50887"/>
    </source>
</evidence>
<dbReference type="InterPro" id="IPR050469">
    <property type="entry name" value="Diguanylate_Cyclase"/>
</dbReference>
<keyword evidence="4" id="KW-0472">Membrane</keyword>
<proteinExistence type="predicted"/>
<dbReference type="CDD" id="cd01949">
    <property type="entry name" value="GGDEF"/>
    <property type="match status" value="1"/>
</dbReference>
<accession>A0A1I1JUF8</accession>
<dbReference type="InterPro" id="IPR043128">
    <property type="entry name" value="Rev_trsase/Diguanyl_cyclase"/>
</dbReference>
<dbReference type="GO" id="GO:0005886">
    <property type="term" value="C:plasma membrane"/>
    <property type="evidence" value="ECO:0007669"/>
    <property type="project" value="TreeGrafter"/>
</dbReference>
<evidence type="ECO:0000313" key="7">
    <source>
        <dbReference type="Proteomes" id="UP000199058"/>
    </source>
</evidence>